<feature type="domain" description="Ribosome recycling factor" evidence="5">
    <location>
        <begin position="20"/>
        <end position="183"/>
    </location>
</feature>
<dbReference type="FunFam" id="1.10.132.20:FF:000001">
    <property type="entry name" value="Ribosome-recycling factor"/>
    <property type="match status" value="1"/>
</dbReference>
<evidence type="ECO:0000256" key="1">
    <source>
        <dbReference type="ARBA" id="ARBA00005912"/>
    </source>
</evidence>
<dbReference type="Pfam" id="PF01765">
    <property type="entry name" value="RRF"/>
    <property type="match status" value="1"/>
</dbReference>
<dbReference type="HAMAP" id="MF_00040">
    <property type="entry name" value="RRF"/>
    <property type="match status" value="1"/>
</dbReference>
<evidence type="ECO:0000256" key="2">
    <source>
        <dbReference type="ARBA" id="ARBA00022490"/>
    </source>
</evidence>
<reference evidence="6 7" key="1">
    <citation type="submission" date="2018-12" db="EMBL/GenBank/DDBJ databases">
        <authorList>
            <person name="Chong R.A."/>
        </authorList>
    </citation>
    <scope>NUCLEOTIDE SEQUENCE [LARGE SCALE GENOMIC DNA]</scope>
    <source>
        <strain evidence="6 7">Tca</strain>
    </source>
</reference>
<dbReference type="Gene3D" id="3.30.1360.40">
    <property type="match status" value="1"/>
</dbReference>
<dbReference type="EMBL" id="CP034852">
    <property type="protein sequence ID" value="QCI26721.1"/>
    <property type="molecule type" value="Genomic_DNA"/>
</dbReference>
<sequence length="185" mass="21861">MINNIIQNTKDCMEKHILVFKNHINTIRTNRVCPEILNNIYIEYYGKKIPLCQVSSIVSSDARTLKVSPFNNEYFNFIKKTIINLNLGFSLNIRENNIYVTVPDLTEENRKKLVKIVKNDAEKVRIYVRNTRRDNNELAKKALKEKNITKDEERKIQNEIQKITNLYIQKIDHLVSDKETDLMTF</sequence>
<protein>
    <recommendedName>
        <fullName evidence="4">Ribosome-recycling factor</fullName>
        <shortName evidence="4">RRF</shortName>
    </recommendedName>
    <alternativeName>
        <fullName evidence="4">Ribosome-releasing factor</fullName>
    </alternativeName>
</protein>
<dbReference type="InterPro" id="IPR002661">
    <property type="entry name" value="Ribosome_recyc_fac"/>
</dbReference>
<dbReference type="NCBIfam" id="TIGR00496">
    <property type="entry name" value="frr"/>
    <property type="match status" value="1"/>
</dbReference>
<dbReference type="GO" id="GO:0043023">
    <property type="term" value="F:ribosomal large subunit binding"/>
    <property type="evidence" value="ECO:0007669"/>
    <property type="project" value="TreeGrafter"/>
</dbReference>
<evidence type="ECO:0000259" key="5">
    <source>
        <dbReference type="Pfam" id="PF01765"/>
    </source>
</evidence>
<dbReference type="SUPFAM" id="SSF55194">
    <property type="entry name" value="Ribosome recycling factor, RRF"/>
    <property type="match status" value="1"/>
</dbReference>
<reference evidence="6 7" key="2">
    <citation type="submission" date="2019-05" db="EMBL/GenBank/DDBJ databases">
        <title>Genome evolution of the obligate endosymbiont Buchnera aphidicola.</title>
        <authorList>
            <person name="Moran N.A."/>
        </authorList>
    </citation>
    <scope>NUCLEOTIDE SEQUENCE [LARGE SCALE GENOMIC DNA]</scope>
    <source>
        <strain evidence="6 7">Tca</strain>
    </source>
</reference>
<evidence type="ECO:0000256" key="3">
    <source>
        <dbReference type="ARBA" id="ARBA00022917"/>
    </source>
</evidence>
<keyword evidence="7" id="KW-1185">Reference proteome</keyword>
<organism evidence="6 7">
    <name type="scientific">Buchnera aphidicola</name>
    <name type="common">Thelaxes californica</name>
    <dbReference type="NCBI Taxonomy" id="1315998"/>
    <lineage>
        <taxon>Bacteria</taxon>
        <taxon>Pseudomonadati</taxon>
        <taxon>Pseudomonadota</taxon>
        <taxon>Gammaproteobacteria</taxon>
        <taxon>Enterobacterales</taxon>
        <taxon>Erwiniaceae</taxon>
        <taxon>Buchnera</taxon>
    </lineage>
</organism>
<dbReference type="AlphaFoldDB" id="A0A4D6YJM6"/>
<dbReference type="PANTHER" id="PTHR20982:SF3">
    <property type="entry name" value="MITOCHONDRIAL RIBOSOME RECYCLING FACTOR PSEUDO 1"/>
    <property type="match status" value="1"/>
</dbReference>
<keyword evidence="2 4" id="KW-0963">Cytoplasm</keyword>
<comment type="function">
    <text evidence="4">Responsible for the release of ribosomes from messenger RNA at the termination of protein biosynthesis. May increase the efficiency of translation by recycling ribosomes from one round of translation to another.</text>
</comment>
<name>A0A4D6YJM6_9GAMM</name>
<dbReference type="Proteomes" id="UP000298782">
    <property type="component" value="Chromosome"/>
</dbReference>
<proteinExistence type="inferred from homology"/>
<evidence type="ECO:0000313" key="6">
    <source>
        <dbReference type="EMBL" id="QCI26721.1"/>
    </source>
</evidence>
<comment type="subcellular location">
    <subcellularLocation>
        <location evidence="4">Cytoplasm</location>
    </subcellularLocation>
</comment>
<dbReference type="GO" id="GO:0006415">
    <property type="term" value="P:translational termination"/>
    <property type="evidence" value="ECO:0007669"/>
    <property type="project" value="UniProtKB-UniRule"/>
</dbReference>
<dbReference type="GO" id="GO:0005737">
    <property type="term" value="C:cytoplasm"/>
    <property type="evidence" value="ECO:0007669"/>
    <property type="project" value="UniProtKB-SubCell"/>
</dbReference>
<evidence type="ECO:0000256" key="4">
    <source>
        <dbReference type="HAMAP-Rule" id="MF_00040"/>
    </source>
</evidence>
<dbReference type="InterPro" id="IPR036191">
    <property type="entry name" value="RRF_sf"/>
</dbReference>
<keyword evidence="3 4" id="KW-0648">Protein biosynthesis</keyword>
<gene>
    <name evidence="4" type="primary">frr</name>
    <name evidence="6" type="ORF">D9V80_00895</name>
</gene>
<dbReference type="PANTHER" id="PTHR20982">
    <property type="entry name" value="RIBOSOME RECYCLING FACTOR"/>
    <property type="match status" value="1"/>
</dbReference>
<dbReference type="RefSeq" id="WP_158353325.1">
    <property type="nucleotide sequence ID" value="NZ_CP034852.1"/>
</dbReference>
<dbReference type="InterPro" id="IPR023584">
    <property type="entry name" value="Ribosome_recyc_fac_dom"/>
</dbReference>
<dbReference type="Gene3D" id="1.10.132.20">
    <property type="entry name" value="Ribosome-recycling factor"/>
    <property type="match status" value="1"/>
</dbReference>
<evidence type="ECO:0000313" key="7">
    <source>
        <dbReference type="Proteomes" id="UP000298782"/>
    </source>
</evidence>
<accession>A0A4D6YJM6</accession>
<comment type="similarity">
    <text evidence="1 4">Belongs to the RRF family.</text>
</comment>
<dbReference type="OrthoDB" id="9804006at2"/>